<dbReference type="EMBL" id="BEGY01000031">
    <property type="protein sequence ID" value="GAX78303.1"/>
    <property type="molecule type" value="Genomic_DNA"/>
</dbReference>
<evidence type="ECO:0000259" key="3">
    <source>
        <dbReference type="Pfam" id="PF13868"/>
    </source>
</evidence>
<keyword evidence="5" id="KW-1185">Reference proteome</keyword>
<dbReference type="STRING" id="1157962.A0A250X5G1"/>
<feature type="domain" description="Trichohyalin-plectin-homology" evidence="3">
    <location>
        <begin position="158"/>
        <end position="443"/>
    </location>
</feature>
<sequence>MPLDEQRTKYLLGVLAKENSKTGTFRRTPAVFREMQMDTHKTMPAENFGPSPDLLPANFKSSPDYLSMMKTDRAAAKTRRTRANSARHASLGNGEPVQYSSVFRPRPDQEHACHLTTQHRQEIANSEWALLDTLEAHMTNQAREHRHRVVATKAARQRGHLDAQVRDRETILQKESNLRAQEAAILEGEIAACKADEAAAKEALRQQNLKIKADRLSQLEATRQAKQAAEQHRRAEEAKTLAQTKAMLEAEQAAAAAKADVLRLAAACTRQENEEKIRAKKEANEYLKKRDTDLMKANIELLEKQDAEREAAQKAFQESIAARVRGAGTKALDDNRALLERENRLIKQFEEQKEREAQARAQYEKEKRERQKHDLLQARQDHLDLKEQRAAAARDEMNRLRDMAEAKAREEAEAEARKMAGIRARAVNTKDFLSTQITNKEMKSVVDGVGMSEHERRLNKKLLEHASRIVGHPQQLTVIPF</sequence>
<dbReference type="OrthoDB" id="550496at2759"/>
<gene>
    <name evidence="4" type="ORF">CEUSTIGMA_g5745.t1</name>
</gene>
<evidence type="ECO:0000256" key="1">
    <source>
        <dbReference type="ARBA" id="ARBA00023054"/>
    </source>
</evidence>
<dbReference type="Pfam" id="PF13868">
    <property type="entry name" value="TPH"/>
    <property type="match status" value="1"/>
</dbReference>
<name>A0A250X5G1_9CHLO</name>
<protein>
    <recommendedName>
        <fullName evidence="3">Trichohyalin-plectin-homology domain-containing protein</fullName>
    </recommendedName>
</protein>
<feature type="coiled-coil region" evidence="2">
    <location>
        <begin position="332"/>
        <end position="417"/>
    </location>
</feature>
<organism evidence="4 5">
    <name type="scientific">Chlamydomonas eustigma</name>
    <dbReference type="NCBI Taxonomy" id="1157962"/>
    <lineage>
        <taxon>Eukaryota</taxon>
        <taxon>Viridiplantae</taxon>
        <taxon>Chlorophyta</taxon>
        <taxon>core chlorophytes</taxon>
        <taxon>Chlorophyceae</taxon>
        <taxon>CS clade</taxon>
        <taxon>Chlamydomonadales</taxon>
        <taxon>Chlamydomonadaceae</taxon>
        <taxon>Chlamydomonas</taxon>
    </lineage>
</organism>
<accession>A0A250X5G1</accession>
<keyword evidence="1 2" id="KW-0175">Coiled coil</keyword>
<dbReference type="Proteomes" id="UP000232323">
    <property type="component" value="Unassembled WGS sequence"/>
</dbReference>
<reference evidence="4 5" key="1">
    <citation type="submission" date="2017-08" db="EMBL/GenBank/DDBJ databases">
        <title>Acidophilic green algal genome provides insights into adaptation to an acidic environment.</title>
        <authorList>
            <person name="Hirooka S."/>
            <person name="Hirose Y."/>
            <person name="Kanesaki Y."/>
            <person name="Higuchi S."/>
            <person name="Fujiwara T."/>
            <person name="Onuma R."/>
            <person name="Era A."/>
            <person name="Ohbayashi R."/>
            <person name="Uzuka A."/>
            <person name="Nozaki H."/>
            <person name="Yoshikawa H."/>
            <person name="Miyagishima S.Y."/>
        </authorList>
    </citation>
    <scope>NUCLEOTIDE SEQUENCE [LARGE SCALE GENOMIC DNA]</scope>
    <source>
        <strain evidence="4 5">NIES-2499</strain>
    </source>
</reference>
<evidence type="ECO:0000313" key="5">
    <source>
        <dbReference type="Proteomes" id="UP000232323"/>
    </source>
</evidence>
<evidence type="ECO:0000313" key="4">
    <source>
        <dbReference type="EMBL" id="GAX78303.1"/>
    </source>
</evidence>
<comment type="caution">
    <text evidence="4">The sequence shown here is derived from an EMBL/GenBank/DDBJ whole genome shotgun (WGS) entry which is preliminary data.</text>
</comment>
<evidence type="ECO:0000256" key="2">
    <source>
        <dbReference type="SAM" id="Coils"/>
    </source>
</evidence>
<dbReference type="InterPro" id="IPR043597">
    <property type="entry name" value="TPH_dom"/>
</dbReference>
<proteinExistence type="predicted"/>
<feature type="coiled-coil region" evidence="2">
    <location>
        <begin position="218"/>
        <end position="245"/>
    </location>
</feature>
<dbReference type="AlphaFoldDB" id="A0A250X5G1"/>